<proteinExistence type="predicted"/>
<feature type="region of interest" description="Disordered" evidence="1">
    <location>
        <begin position="124"/>
        <end position="144"/>
    </location>
</feature>
<evidence type="ECO:0000313" key="2">
    <source>
        <dbReference type="EMBL" id="CAE0432035.1"/>
    </source>
</evidence>
<organism evidence="2">
    <name type="scientific">Aplanochytrium stocchinoi</name>
    <dbReference type="NCBI Taxonomy" id="215587"/>
    <lineage>
        <taxon>Eukaryota</taxon>
        <taxon>Sar</taxon>
        <taxon>Stramenopiles</taxon>
        <taxon>Bigyra</taxon>
        <taxon>Labyrinthulomycetes</taxon>
        <taxon>Thraustochytrida</taxon>
        <taxon>Thraustochytriidae</taxon>
        <taxon>Aplanochytrium</taxon>
    </lineage>
</organism>
<sequence length="144" mass="16735">MNQRVQRVEKAPVRYPVTKLMSDTTRKFSRRARSSLDAMFISKRDGNRRELHDDNDVQDKRQSAHYNITSIPPPNGWHWTLRPSVRGKKATKPSVNKETRGKFNRQPSTNLVFKDKLPLPISLNESTEDSVDDGQYRRPSMDIL</sequence>
<name>A0A7S3LJG1_9STRA</name>
<gene>
    <name evidence="2" type="ORF">ASTO00021_LOCUS2366</name>
</gene>
<reference evidence="2" key="1">
    <citation type="submission" date="2021-01" db="EMBL/GenBank/DDBJ databases">
        <authorList>
            <person name="Corre E."/>
            <person name="Pelletier E."/>
            <person name="Niang G."/>
            <person name="Scheremetjew M."/>
            <person name="Finn R."/>
            <person name="Kale V."/>
            <person name="Holt S."/>
            <person name="Cochrane G."/>
            <person name="Meng A."/>
            <person name="Brown T."/>
            <person name="Cohen L."/>
        </authorList>
    </citation>
    <scope>NUCLEOTIDE SEQUENCE</scope>
    <source>
        <strain evidence="2">GSBS06</strain>
    </source>
</reference>
<feature type="compositionally biased region" description="Basic and acidic residues" evidence="1">
    <location>
        <begin position="134"/>
        <end position="144"/>
    </location>
</feature>
<accession>A0A7S3LJG1</accession>
<dbReference type="AlphaFoldDB" id="A0A7S3LJG1"/>
<feature type="region of interest" description="Disordered" evidence="1">
    <location>
        <begin position="66"/>
        <end position="109"/>
    </location>
</feature>
<dbReference type="EMBL" id="HBIN01003441">
    <property type="protein sequence ID" value="CAE0432035.1"/>
    <property type="molecule type" value="Transcribed_RNA"/>
</dbReference>
<evidence type="ECO:0000256" key="1">
    <source>
        <dbReference type="SAM" id="MobiDB-lite"/>
    </source>
</evidence>
<protein>
    <submittedName>
        <fullName evidence="2">Uncharacterized protein</fullName>
    </submittedName>
</protein>